<accession>A0ABY8UKR0</accession>
<keyword evidence="7" id="KW-1185">Reference proteome</keyword>
<evidence type="ECO:0000256" key="4">
    <source>
        <dbReference type="SAM" id="MobiDB-lite"/>
    </source>
</evidence>
<evidence type="ECO:0000313" key="7">
    <source>
        <dbReference type="Proteomes" id="UP001244341"/>
    </source>
</evidence>
<dbReference type="Proteomes" id="UP001244341">
    <property type="component" value="Chromosome 12b"/>
</dbReference>
<evidence type="ECO:0000256" key="3">
    <source>
        <dbReference type="ARBA" id="ARBA00022640"/>
    </source>
</evidence>
<name>A0ABY8UKR0_TETOB</name>
<gene>
    <name evidence="6" type="ORF">OEZ85_005299</name>
</gene>
<dbReference type="SUPFAM" id="SSF103511">
    <property type="entry name" value="Chlorophyll a-b binding protein"/>
    <property type="match status" value="2"/>
</dbReference>
<organism evidence="6 7">
    <name type="scientific">Tetradesmus obliquus</name>
    <name type="common">Green alga</name>
    <name type="synonym">Acutodesmus obliquus</name>
    <dbReference type="NCBI Taxonomy" id="3088"/>
    <lineage>
        <taxon>Eukaryota</taxon>
        <taxon>Viridiplantae</taxon>
        <taxon>Chlorophyta</taxon>
        <taxon>core chlorophytes</taxon>
        <taxon>Chlorophyceae</taxon>
        <taxon>CS clade</taxon>
        <taxon>Sphaeropleales</taxon>
        <taxon>Scenedesmaceae</taxon>
        <taxon>Tetradesmus</taxon>
    </lineage>
</organism>
<dbReference type="Pfam" id="PF00504">
    <property type="entry name" value="Chloroa_b-bind"/>
    <property type="match status" value="1"/>
</dbReference>
<feature type="region of interest" description="Disordered" evidence="4">
    <location>
        <begin position="1"/>
        <end position="22"/>
    </location>
</feature>
<evidence type="ECO:0000313" key="6">
    <source>
        <dbReference type="EMBL" id="WIA20961.1"/>
    </source>
</evidence>
<feature type="transmembrane region" description="Helical" evidence="5">
    <location>
        <begin position="271"/>
        <end position="298"/>
    </location>
</feature>
<reference evidence="6 7" key="1">
    <citation type="submission" date="2023-05" db="EMBL/GenBank/DDBJ databases">
        <title>A 100% complete, gapless, phased diploid assembly of the Scenedesmus obliquus UTEX 3031 genome.</title>
        <authorList>
            <person name="Biondi T.C."/>
            <person name="Hanschen E.R."/>
            <person name="Kwon T."/>
            <person name="Eng W."/>
            <person name="Kruse C.P.S."/>
            <person name="Koehler S.I."/>
            <person name="Kunde Y."/>
            <person name="Gleasner C.D."/>
            <person name="You Mak K.T."/>
            <person name="Polle J."/>
            <person name="Hovde B.T."/>
            <person name="Starkenburg S.R."/>
        </authorList>
    </citation>
    <scope>NUCLEOTIDE SEQUENCE [LARGE SCALE GENOMIC DNA]</scope>
    <source>
        <strain evidence="6 7">DOE0152z</strain>
    </source>
</reference>
<dbReference type="InterPro" id="IPR053091">
    <property type="entry name" value="PSII_Assembly/Photoprotect-Rel"/>
</dbReference>
<evidence type="ECO:0000256" key="2">
    <source>
        <dbReference type="ARBA" id="ARBA00022528"/>
    </source>
</evidence>
<keyword evidence="5" id="KW-1133">Transmembrane helix</keyword>
<sequence length="310" mass="32084">MQMSSAKLSGARGAPKMAAPRVSRASTVRVSAVASTDKSEVAKFADSIGLPTDEGLFGFRPFAEQWCGRLAMMGFVVSIVEEAMTGRGTLAQIGLAAPSTATLALLCGVFGTATLVGTASTVRQLVTRSMTPQDVARYKNFLGLNNPNDFMAAAAAMKAKPDFTSLATDASAISELKSQGMAADKVLGLNDAAAADATAREMKAADGSVLTLTKAEEAQQVAAAAGEMKSSVPAGPSMSLSARNDVVEQVYFNEKAEMAYARQVELTNGRYAMLGFLAAVLVEAATGKGIILQIIMYLKLSGLLGAASGF</sequence>
<dbReference type="Gene3D" id="1.10.3460.10">
    <property type="entry name" value="Chlorophyll a/b binding protein domain"/>
    <property type="match status" value="2"/>
</dbReference>
<keyword evidence="2" id="KW-0150">Chloroplast</keyword>
<dbReference type="InterPro" id="IPR022796">
    <property type="entry name" value="Chloroa_b-bind"/>
</dbReference>
<dbReference type="PANTHER" id="PTHR37752">
    <property type="entry name" value="OS02G0610700 PROTEIN"/>
    <property type="match status" value="1"/>
</dbReference>
<evidence type="ECO:0000256" key="1">
    <source>
        <dbReference type="ARBA" id="ARBA00004229"/>
    </source>
</evidence>
<protein>
    <submittedName>
        <fullName evidence="6">Uncharacterized protein</fullName>
    </submittedName>
</protein>
<dbReference type="EMBL" id="CP126219">
    <property type="protein sequence ID" value="WIA20961.1"/>
    <property type="molecule type" value="Genomic_DNA"/>
</dbReference>
<dbReference type="PANTHER" id="PTHR37752:SF1">
    <property type="entry name" value="OS02G0610700 PROTEIN"/>
    <property type="match status" value="1"/>
</dbReference>
<evidence type="ECO:0000256" key="5">
    <source>
        <dbReference type="SAM" id="Phobius"/>
    </source>
</evidence>
<comment type="subcellular location">
    <subcellularLocation>
        <location evidence="1">Plastid</location>
        <location evidence="1">Chloroplast</location>
    </subcellularLocation>
</comment>
<keyword evidence="5" id="KW-0472">Membrane</keyword>
<keyword evidence="3" id="KW-0934">Plastid</keyword>
<keyword evidence="5" id="KW-0812">Transmembrane</keyword>
<proteinExistence type="predicted"/>